<feature type="non-terminal residue" evidence="2">
    <location>
        <position position="1"/>
    </location>
</feature>
<keyword evidence="3" id="KW-1185">Reference proteome</keyword>
<feature type="compositionally biased region" description="Pro residues" evidence="1">
    <location>
        <begin position="432"/>
        <end position="442"/>
    </location>
</feature>
<feature type="region of interest" description="Disordered" evidence="1">
    <location>
        <begin position="25"/>
        <end position="44"/>
    </location>
</feature>
<sequence>IATKAIDDATRQAFKEEKKRVAKATSINKLNTGRPSISTSNSPLVSTANTPYASAASTPTGANTGGSSFVYLGGQIPIDASTLPNVDLPIDPNIPNLEDDSNVFPNDGIFNGAYDDEDVGAEADFHNIDNTIDVSPIPTLRVHKDHPKGQILGDPRSAVQTRGKIQKASLVQQALNQMRICFNFIKHQNPYCNESTISVIKNPVAHSRTKHIEIRFHFIRDCYEKRLIEVIKIHTDHNVADLLTKGFDVTRISMDLRMDRSCAANSSYTWSVSNALTHNPLAMTPLVKQFWQTATLINTCYGLQQLVASIDSTEYTLTKASVRSKLQLADATRIHNLSDAEIYVGLATLGYVTEGEKNKKKKKKTAVDQGEGSAQPAESHHTPVDLISSTSQLPIPSPIPSPPHPSPPLPSPPYLSPPPHSPPYLSPHSPHQSPPFPPPHYSPPRSYKAPLPEGNTSGSAEDNMQLKELKG</sequence>
<reference evidence="2" key="1">
    <citation type="journal article" date="2022" name="Int. J. Mol. Sci.">
        <title>Draft Genome of Tanacetum Coccineum: Genomic Comparison of Closely Related Tanacetum-Family Plants.</title>
        <authorList>
            <person name="Yamashiro T."/>
            <person name="Shiraishi A."/>
            <person name="Nakayama K."/>
            <person name="Satake H."/>
        </authorList>
    </citation>
    <scope>NUCLEOTIDE SEQUENCE</scope>
</reference>
<comment type="caution">
    <text evidence="2">The sequence shown here is derived from an EMBL/GenBank/DDBJ whole genome shotgun (WGS) entry which is preliminary data.</text>
</comment>
<dbReference type="CDD" id="cd09272">
    <property type="entry name" value="RNase_HI_RT_Ty1"/>
    <property type="match status" value="1"/>
</dbReference>
<evidence type="ECO:0000313" key="2">
    <source>
        <dbReference type="EMBL" id="GJS80481.1"/>
    </source>
</evidence>
<protein>
    <submittedName>
        <fullName evidence="2">Uncharacterized protein</fullName>
    </submittedName>
</protein>
<accession>A0ABQ4YSN1</accession>
<name>A0ABQ4YSN1_9ASTR</name>
<feature type="region of interest" description="Disordered" evidence="1">
    <location>
        <begin position="355"/>
        <end position="471"/>
    </location>
</feature>
<organism evidence="2 3">
    <name type="scientific">Tanacetum coccineum</name>
    <dbReference type="NCBI Taxonomy" id="301880"/>
    <lineage>
        <taxon>Eukaryota</taxon>
        <taxon>Viridiplantae</taxon>
        <taxon>Streptophyta</taxon>
        <taxon>Embryophyta</taxon>
        <taxon>Tracheophyta</taxon>
        <taxon>Spermatophyta</taxon>
        <taxon>Magnoliopsida</taxon>
        <taxon>eudicotyledons</taxon>
        <taxon>Gunneridae</taxon>
        <taxon>Pentapetalae</taxon>
        <taxon>asterids</taxon>
        <taxon>campanulids</taxon>
        <taxon>Asterales</taxon>
        <taxon>Asteraceae</taxon>
        <taxon>Asteroideae</taxon>
        <taxon>Anthemideae</taxon>
        <taxon>Anthemidinae</taxon>
        <taxon>Tanacetum</taxon>
    </lineage>
</organism>
<reference evidence="2" key="2">
    <citation type="submission" date="2022-01" db="EMBL/GenBank/DDBJ databases">
        <authorList>
            <person name="Yamashiro T."/>
            <person name="Shiraishi A."/>
            <person name="Satake H."/>
            <person name="Nakayama K."/>
        </authorList>
    </citation>
    <scope>NUCLEOTIDE SEQUENCE</scope>
</reference>
<evidence type="ECO:0000313" key="3">
    <source>
        <dbReference type="Proteomes" id="UP001151760"/>
    </source>
</evidence>
<gene>
    <name evidence="2" type="ORF">Tco_0730362</name>
</gene>
<feature type="compositionally biased region" description="Pro residues" evidence="1">
    <location>
        <begin position="395"/>
        <end position="425"/>
    </location>
</feature>
<dbReference type="Proteomes" id="UP001151760">
    <property type="component" value="Unassembled WGS sequence"/>
</dbReference>
<dbReference type="EMBL" id="BQNB010010675">
    <property type="protein sequence ID" value="GJS80481.1"/>
    <property type="molecule type" value="Genomic_DNA"/>
</dbReference>
<proteinExistence type="predicted"/>
<evidence type="ECO:0000256" key="1">
    <source>
        <dbReference type="SAM" id="MobiDB-lite"/>
    </source>
</evidence>